<dbReference type="KEGG" id="muo:115473793"/>
<name>A0A6P7YIE1_9AMPH</name>
<keyword evidence="1" id="KW-0175">Coiled coil</keyword>
<dbReference type="InParanoid" id="A0A6P7YIE1"/>
<feature type="coiled-coil region" evidence="1">
    <location>
        <begin position="363"/>
        <end position="411"/>
    </location>
</feature>
<dbReference type="PANTHER" id="PTHR36864">
    <property type="entry name" value="CANCER-ASSOCIATED GENE 1 PROTEIN"/>
    <property type="match status" value="1"/>
</dbReference>
<accession>A0A6P7YIE1</accession>
<evidence type="ECO:0000256" key="1">
    <source>
        <dbReference type="SAM" id="Coils"/>
    </source>
</evidence>
<dbReference type="PANTHER" id="PTHR36864:SF1">
    <property type="entry name" value="CANCER-ASSOCIATED GENE 1 PROTEIN"/>
    <property type="match status" value="1"/>
</dbReference>
<organism evidence="3 4">
    <name type="scientific">Microcaecilia unicolor</name>
    <dbReference type="NCBI Taxonomy" id="1415580"/>
    <lineage>
        <taxon>Eukaryota</taxon>
        <taxon>Metazoa</taxon>
        <taxon>Chordata</taxon>
        <taxon>Craniata</taxon>
        <taxon>Vertebrata</taxon>
        <taxon>Euteleostomi</taxon>
        <taxon>Amphibia</taxon>
        <taxon>Gymnophiona</taxon>
        <taxon>Siphonopidae</taxon>
        <taxon>Microcaecilia</taxon>
    </lineage>
</organism>
<reference evidence="4" key="1">
    <citation type="submission" date="2025-08" db="UniProtKB">
        <authorList>
            <consortium name="RefSeq"/>
        </authorList>
    </citation>
    <scope>IDENTIFICATION</scope>
</reference>
<gene>
    <name evidence="4" type="primary">CAGE1</name>
</gene>
<dbReference type="GeneID" id="115473793"/>
<evidence type="ECO:0000313" key="4">
    <source>
        <dbReference type="RefSeq" id="XP_030064763.1"/>
    </source>
</evidence>
<dbReference type="Proteomes" id="UP000515156">
    <property type="component" value="Chromosome 1"/>
</dbReference>
<feature type="region of interest" description="Disordered" evidence="2">
    <location>
        <begin position="44"/>
        <end position="74"/>
    </location>
</feature>
<feature type="region of interest" description="Disordered" evidence="2">
    <location>
        <begin position="113"/>
        <end position="153"/>
    </location>
</feature>
<keyword evidence="3" id="KW-1185">Reference proteome</keyword>
<evidence type="ECO:0000256" key="2">
    <source>
        <dbReference type="SAM" id="MobiDB-lite"/>
    </source>
</evidence>
<feature type="coiled-coil region" evidence="1">
    <location>
        <begin position="307"/>
        <end position="334"/>
    </location>
</feature>
<dbReference type="RefSeq" id="XP_030064763.1">
    <property type="nucleotide sequence ID" value="XM_030208903.1"/>
</dbReference>
<dbReference type="CTD" id="285782"/>
<protein>
    <submittedName>
        <fullName evidence="4">Cancer-associated gene 1 protein</fullName>
    </submittedName>
</protein>
<feature type="compositionally biased region" description="Basic and acidic residues" evidence="2">
    <location>
        <begin position="142"/>
        <end position="152"/>
    </location>
</feature>
<proteinExistence type="predicted"/>
<dbReference type="AlphaFoldDB" id="A0A6P7YIE1"/>
<sequence length="441" mass="50383">MYHQSEFEDAQNQKSAKYTERSILEMACTQEQIQNMSEAEVSSLSSFSLEMPPGDSLFDCERSNPASDISQEDTGDLLKDDITSQENQHFTEENFVEEIATHDSDLDYLPKEESSANINESSETGSEPASWDGKKSLYSKKSLPEKDSKEPLTMEGLHLQDTLHEMPKEDNVSQKNSVVENTLFEAISNKISKENEFSVRKNSQPAPEDEIIMQSEVDTFAGTQKSLLDCIVRACSKEVALFLTQPANSLVRSLIKRHSCPDRINFSLNKDILNASDKTSNDIETKAEVQKQMDFRLAEKQQFDYKYDRVVNEVKTLQEEFEKKQDETQNLELCVEMIKKENLELQQQILRMGNFLHVKSDECINLSEENTELRRNLNKLLCKVKSYEEIIQCADRRLEVLSSQVSQLEKRNHYLETLNKKTKGKSINGSINGGEMAILDP</sequence>
<dbReference type="OrthoDB" id="9898225at2759"/>
<dbReference type="InterPro" id="IPR052686">
    <property type="entry name" value="CAGE1_homolog"/>
</dbReference>
<evidence type="ECO:0000313" key="3">
    <source>
        <dbReference type="Proteomes" id="UP000515156"/>
    </source>
</evidence>